<evidence type="ECO:0000313" key="1">
    <source>
        <dbReference type="Proteomes" id="UP000887580"/>
    </source>
</evidence>
<evidence type="ECO:0000313" key="2">
    <source>
        <dbReference type="WBParaSite" id="PS1159_v2.g9240.t1"/>
    </source>
</evidence>
<proteinExistence type="predicted"/>
<dbReference type="Proteomes" id="UP000887580">
    <property type="component" value="Unplaced"/>
</dbReference>
<reference evidence="2" key="1">
    <citation type="submission" date="2022-11" db="UniProtKB">
        <authorList>
            <consortium name="WormBaseParasite"/>
        </authorList>
    </citation>
    <scope>IDENTIFICATION</scope>
</reference>
<protein>
    <submittedName>
        <fullName evidence="2">Uncharacterized protein</fullName>
    </submittedName>
</protein>
<sequence length="149" mass="16207">MPSIMKFSLFLGVLFGSVIFLLNAQSPMQPSNFIVQLPGYGNVDLGQVPGPALVHVLQGGKIAGLPPGSLEFAVQEYLTGMYSAAARALQNNPLPQDRQFLPPLSMFAREVVLTFLDPSKIPYLTPQQIAVINQYYANQVAPFLTANQN</sequence>
<accession>A0AC35GWD6</accession>
<organism evidence="1 2">
    <name type="scientific">Panagrolaimus sp. PS1159</name>
    <dbReference type="NCBI Taxonomy" id="55785"/>
    <lineage>
        <taxon>Eukaryota</taxon>
        <taxon>Metazoa</taxon>
        <taxon>Ecdysozoa</taxon>
        <taxon>Nematoda</taxon>
        <taxon>Chromadorea</taxon>
        <taxon>Rhabditida</taxon>
        <taxon>Tylenchina</taxon>
        <taxon>Panagrolaimomorpha</taxon>
        <taxon>Panagrolaimoidea</taxon>
        <taxon>Panagrolaimidae</taxon>
        <taxon>Panagrolaimus</taxon>
    </lineage>
</organism>
<name>A0AC35GWD6_9BILA</name>
<dbReference type="WBParaSite" id="PS1159_v2.g9240.t1">
    <property type="protein sequence ID" value="PS1159_v2.g9240.t1"/>
    <property type="gene ID" value="PS1159_v2.g9240"/>
</dbReference>